<dbReference type="PANTHER" id="PTHR30093">
    <property type="entry name" value="GENERAL SECRETION PATHWAY PROTEIN G"/>
    <property type="match status" value="1"/>
</dbReference>
<keyword evidence="1" id="KW-0472">Membrane</keyword>
<protein>
    <submittedName>
        <fullName evidence="3">Type II secretion system protein</fullName>
    </submittedName>
</protein>
<dbReference type="InterPro" id="IPR045584">
    <property type="entry name" value="Pilin-like"/>
</dbReference>
<keyword evidence="1" id="KW-0812">Transmembrane</keyword>
<comment type="caution">
    <text evidence="3">The sequence shown here is derived from an EMBL/GenBank/DDBJ whole genome shotgun (WGS) entry which is preliminary data.</text>
</comment>
<dbReference type="Pfam" id="PF07596">
    <property type="entry name" value="SBP_bac_10"/>
    <property type="match status" value="1"/>
</dbReference>
<evidence type="ECO:0000313" key="3">
    <source>
        <dbReference type="EMBL" id="NMD88674.1"/>
    </source>
</evidence>
<organism evidence="3 4">
    <name type="scientific">Victivallis vadensis</name>
    <dbReference type="NCBI Taxonomy" id="172901"/>
    <lineage>
        <taxon>Bacteria</taxon>
        <taxon>Pseudomonadati</taxon>
        <taxon>Lentisphaerota</taxon>
        <taxon>Lentisphaeria</taxon>
        <taxon>Victivallales</taxon>
        <taxon>Victivallaceae</taxon>
        <taxon>Victivallis</taxon>
    </lineage>
</organism>
<proteinExistence type="predicted"/>
<feature type="domain" description="DUF1559" evidence="2">
    <location>
        <begin position="29"/>
        <end position="71"/>
    </location>
</feature>
<sequence length="245" mass="26948">MRNFTLIELLVVVAIITILAGLLLPALNKAREQARTISCVNNLKQIGTGLTAYVGDFGGNMPVHQNFYLPTAAPYECNWITKDKYLVGIGAVIGAGYFGRGGNAGDISGTNRPGIIHCRKMSDSVRGGTWESKHNMGDYYYFRDNYGTSATPQYYSYDDPQLPQMCRKLTGFTRGYDKLPGTMTLVTCGALYYSFDKLDGLHSGGLPVLHVAGNARNHLFHEFNSTATDLVGRGRKALQRLDGRF</sequence>
<dbReference type="NCBIfam" id="TIGR02532">
    <property type="entry name" value="IV_pilin_GFxxxE"/>
    <property type="match status" value="1"/>
</dbReference>
<feature type="transmembrane region" description="Helical" evidence="1">
    <location>
        <begin position="6"/>
        <end position="27"/>
    </location>
</feature>
<dbReference type="Gene3D" id="3.30.700.10">
    <property type="entry name" value="Glycoprotein, Type 4 Pilin"/>
    <property type="match status" value="1"/>
</dbReference>
<dbReference type="AlphaFoldDB" id="A0A848AYF1"/>
<evidence type="ECO:0000256" key="1">
    <source>
        <dbReference type="SAM" id="Phobius"/>
    </source>
</evidence>
<keyword evidence="1" id="KW-1133">Transmembrane helix</keyword>
<accession>A0A848AYF1</accession>
<evidence type="ECO:0000259" key="2">
    <source>
        <dbReference type="Pfam" id="PF07596"/>
    </source>
</evidence>
<dbReference type="SUPFAM" id="SSF54523">
    <property type="entry name" value="Pili subunits"/>
    <property type="match status" value="1"/>
</dbReference>
<dbReference type="EMBL" id="JABAEW010000054">
    <property type="protein sequence ID" value="NMD88674.1"/>
    <property type="molecule type" value="Genomic_DNA"/>
</dbReference>
<dbReference type="InterPro" id="IPR012902">
    <property type="entry name" value="N_methyl_site"/>
</dbReference>
<name>A0A848AYF1_9BACT</name>
<gene>
    <name evidence="3" type="ORF">HF882_18980</name>
</gene>
<reference evidence="3 4" key="1">
    <citation type="submission" date="2020-04" db="EMBL/GenBank/DDBJ databases">
        <authorList>
            <person name="Hitch T.C.A."/>
            <person name="Wylensek D."/>
            <person name="Clavel T."/>
        </authorList>
    </citation>
    <scope>NUCLEOTIDE SEQUENCE [LARGE SCALE GENOMIC DNA]</scope>
    <source>
        <strain evidence="3 4">COR2-253-APC-1A</strain>
    </source>
</reference>
<dbReference type="Proteomes" id="UP000576225">
    <property type="component" value="Unassembled WGS sequence"/>
</dbReference>
<dbReference type="InterPro" id="IPR011453">
    <property type="entry name" value="DUF1559"/>
</dbReference>
<evidence type="ECO:0000313" key="4">
    <source>
        <dbReference type="Proteomes" id="UP000576225"/>
    </source>
</evidence>
<dbReference type="PANTHER" id="PTHR30093:SF2">
    <property type="entry name" value="TYPE II SECRETION SYSTEM PROTEIN H"/>
    <property type="match status" value="1"/>
</dbReference>